<dbReference type="CDD" id="cd00565">
    <property type="entry name" value="Ubl_ThiS"/>
    <property type="match status" value="1"/>
</dbReference>
<dbReference type="RefSeq" id="WP_161038291.1">
    <property type="nucleotide sequence ID" value="NZ_WWCM01000003.1"/>
</dbReference>
<keyword evidence="2" id="KW-1185">Reference proteome</keyword>
<dbReference type="PANTHER" id="PTHR34472:SF1">
    <property type="entry name" value="SULFUR CARRIER PROTEIN THIS"/>
    <property type="match status" value="1"/>
</dbReference>
<dbReference type="Proteomes" id="UP000478090">
    <property type="component" value="Unassembled WGS sequence"/>
</dbReference>
<dbReference type="InterPro" id="IPR010035">
    <property type="entry name" value="Thi_S"/>
</dbReference>
<reference evidence="1 2" key="1">
    <citation type="submission" date="2019-12" db="EMBL/GenBank/DDBJ databases">
        <title>Novel species isolated from a subtropical stream in China.</title>
        <authorList>
            <person name="Lu H."/>
        </authorList>
    </citation>
    <scope>NUCLEOTIDE SEQUENCE [LARGE SCALE GENOMIC DNA]</scope>
    <source>
        <strain evidence="1 2">CY13W</strain>
    </source>
</reference>
<accession>A0ABW9VI46</accession>
<dbReference type="Gene3D" id="3.10.20.30">
    <property type="match status" value="1"/>
</dbReference>
<name>A0ABW9VI46_9BURK</name>
<dbReference type="InterPro" id="IPR012675">
    <property type="entry name" value="Beta-grasp_dom_sf"/>
</dbReference>
<dbReference type="Pfam" id="PF02597">
    <property type="entry name" value="ThiS"/>
    <property type="match status" value="1"/>
</dbReference>
<organism evidence="1 2">
    <name type="scientific">Duganella qianjiadongensis</name>
    <dbReference type="NCBI Taxonomy" id="2692176"/>
    <lineage>
        <taxon>Bacteria</taxon>
        <taxon>Pseudomonadati</taxon>
        <taxon>Pseudomonadota</taxon>
        <taxon>Betaproteobacteria</taxon>
        <taxon>Burkholderiales</taxon>
        <taxon>Oxalobacteraceae</taxon>
        <taxon>Telluria group</taxon>
        <taxon>Duganella</taxon>
    </lineage>
</organism>
<dbReference type="NCBIfam" id="TIGR01683">
    <property type="entry name" value="thiS"/>
    <property type="match status" value="1"/>
</dbReference>
<sequence length="67" mass="7288">MIDIELNGEPYQVPLQHTLAELIAALALTGQALALAVNRSVVPRQQWPQHQLQAHDKVEIVRAIGGG</sequence>
<dbReference type="InterPro" id="IPR016155">
    <property type="entry name" value="Mopterin_synth/thiamin_S_b"/>
</dbReference>
<protein>
    <submittedName>
        <fullName evidence="1">Sulfur carrier protein ThiS</fullName>
    </submittedName>
</protein>
<dbReference type="InterPro" id="IPR003749">
    <property type="entry name" value="ThiS/MoaD-like"/>
</dbReference>
<evidence type="ECO:0000313" key="1">
    <source>
        <dbReference type="EMBL" id="MYM38892.1"/>
    </source>
</evidence>
<dbReference type="SUPFAM" id="SSF54285">
    <property type="entry name" value="MoaD/ThiS"/>
    <property type="match status" value="1"/>
</dbReference>
<evidence type="ECO:0000313" key="2">
    <source>
        <dbReference type="Proteomes" id="UP000478090"/>
    </source>
</evidence>
<gene>
    <name evidence="1" type="primary">thiS</name>
    <name evidence="1" type="ORF">GTP27_06070</name>
</gene>
<proteinExistence type="predicted"/>
<comment type="caution">
    <text evidence="1">The sequence shown here is derived from an EMBL/GenBank/DDBJ whole genome shotgun (WGS) entry which is preliminary data.</text>
</comment>
<dbReference type="EMBL" id="WWCM01000003">
    <property type="protein sequence ID" value="MYM38892.1"/>
    <property type="molecule type" value="Genomic_DNA"/>
</dbReference>
<dbReference type="PANTHER" id="PTHR34472">
    <property type="entry name" value="SULFUR CARRIER PROTEIN THIS"/>
    <property type="match status" value="1"/>
</dbReference>